<name>A0A5C8JHU1_9BACT</name>
<dbReference type="AlphaFoldDB" id="A0A5C8JHU1"/>
<evidence type="ECO:0000259" key="1">
    <source>
        <dbReference type="Pfam" id="PF17116"/>
    </source>
</evidence>
<reference evidence="2 3" key="1">
    <citation type="submission" date="2019-08" db="EMBL/GenBank/DDBJ databases">
        <authorList>
            <person name="Shi S."/>
        </authorList>
    </citation>
    <scope>NUCLEOTIDE SEQUENCE [LARGE SCALE GENOMIC DNA]</scope>
    <source>
        <strain evidence="2 3">GY10130</strain>
    </source>
</reference>
<dbReference type="EMBL" id="VRTY01000067">
    <property type="protein sequence ID" value="TXK36962.1"/>
    <property type="molecule type" value="Genomic_DNA"/>
</dbReference>
<proteinExistence type="predicted"/>
<feature type="domain" description="Type 9 secretion system plug protein N-terminal" evidence="1">
    <location>
        <begin position="53"/>
        <end position="176"/>
    </location>
</feature>
<protein>
    <submittedName>
        <fullName evidence="2">DUF5103 domain-containing protein</fullName>
    </submittedName>
</protein>
<dbReference type="PROSITE" id="PS51257">
    <property type="entry name" value="PROKAR_LIPOPROTEIN"/>
    <property type="match status" value="1"/>
</dbReference>
<gene>
    <name evidence="2" type="ORF">FVR03_16425</name>
</gene>
<organism evidence="2 3">
    <name type="scientific">Pontibacter qinzhouensis</name>
    <dbReference type="NCBI Taxonomy" id="2603253"/>
    <lineage>
        <taxon>Bacteria</taxon>
        <taxon>Pseudomonadati</taxon>
        <taxon>Bacteroidota</taxon>
        <taxon>Cytophagia</taxon>
        <taxon>Cytophagales</taxon>
        <taxon>Hymenobacteraceae</taxon>
        <taxon>Pontibacter</taxon>
    </lineage>
</organism>
<dbReference type="Proteomes" id="UP000321926">
    <property type="component" value="Unassembled WGS sequence"/>
</dbReference>
<keyword evidence="3" id="KW-1185">Reference proteome</keyword>
<dbReference type="InterPro" id="IPR031345">
    <property type="entry name" value="T9SS_Plug_N"/>
</dbReference>
<comment type="caution">
    <text evidence="2">The sequence shown here is derived from an EMBL/GenBank/DDBJ whole genome shotgun (WGS) entry which is preliminary data.</text>
</comment>
<evidence type="ECO:0000313" key="3">
    <source>
        <dbReference type="Proteomes" id="UP000321926"/>
    </source>
</evidence>
<dbReference type="OrthoDB" id="1522602at2"/>
<dbReference type="RefSeq" id="WP_147922849.1">
    <property type="nucleotide sequence ID" value="NZ_VRTY01000067.1"/>
</dbReference>
<sequence length="442" mass="50168">MFKNKVSILLLSGMLAGGISGCVPLEQQGQGYGSSSTTQATLRYEDFIYDESIRSVQCYRASGTPEEVLNPAVLPLTQEQPVMLKFDRVNAGPQRLLVKVHHCNANWTPSGLNVTQYLNDFNEFFITDVQNSVSTRVPYVHYTFRVPRVKISGNYVVEVTEEGGNVLLSRRMLVYENAVAVAAKLGAPAGPSGRFSRQPVEFNIFYKDFPLVNPAQEIKVVMRQNHRWDNAKSYPQPTFVRDEARRLEYVFFEPKDHFMGLSEFRVFDTRSIRFRGLGVQGINLEANPIVVNLQQDKTRQGEVYSQDPDADGKLLFGNREYGNGDVNGDYAWVEFELRAPEETKGNVYLQGALTDWRLTEQARMRYNQERGAYVGRLLLKQGYYNYYYALAGGAGTEADASYFEGSHFGTGNTYDILVYYRPPGTRADRLVGYEEIGYNRKF</sequence>
<dbReference type="Pfam" id="PF17116">
    <property type="entry name" value="T9SS_plug_1st"/>
    <property type="match status" value="1"/>
</dbReference>
<evidence type="ECO:0000313" key="2">
    <source>
        <dbReference type="EMBL" id="TXK36962.1"/>
    </source>
</evidence>
<accession>A0A5C8JHU1</accession>